<dbReference type="PANTHER" id="PTHR43072">
    <property type="entry name" value="N-ACETYLTRANSFERASE"/>
    <property type="match status" value="1"/>
</dbReference>
<dbReference type="EMBL" id="FNFD01000003">
    <property type="protein sequence ID" value="SDJ86132.1"/>
    <property type="molecule type" value="Genomic_DNA"/>
</dbReference>
<dbReference type="InterPro" id="IPR000182">
    <property type="entry name" value="GNAT_dom"/>
</dbReference>
<accession>A0A1G8X697</accession>
<sequence length="165" mass="17839">MAAVAAIYAEQVLHGIATFELVPPDVAEMQKRREAVLASGLPYLVAECRGAVVGYCYATPYRPRPAYRYCVEDSVYVAEGQQGRGVGRRLLAELIERCEAAGFRQMVAIVGNSANTGSLRLHERLGFRLVGILESVGFKHGLWVDTVLMQRALGDGARMLPGGGA</sequence>
<dbReference type="AlphaFoldDB" id="A0A1G8X697"/>
<dbReference type="SUPFAM" id="SSF55729">
    <property type="entry name" value="Acyl-CoA N-acyltransferases (Nat)"/>
    <property type="match status" value="1"/>
</dbReference>
<dbReference type="PROSITE" id="PS51186">
    <property type="entry name" value="GNAT"/>
    <property type="match status" value="1"/>
</dbReference>
<name>A0A1G8X697_9PSED</name>
<reference evidence="2 3" key="1">
    <citation type="submission" date="2016-10" db="EMBL/GenBank/DDBJ databases">
        <authorList>
            <person name="de Groot N.N."/>
        </authorList>
    </citation>
    <scope>NUCLEOTIDE SEQUENCE [LARGE SCALE GENOMIC DNA]</scope>
    <source>
        <strain evidence="2 3">JCM 21544</strain>
    </source>
</reference>
<dbReference type="GO" id="GO:0016747">
    <property type="term" value="F:acyltransferase activity, transferring groups other than amino-acyl groups"/>
    <property type="evidence" value="ECO:0007669"/>
    <property type="project" value="InterPro"/>
</dbReference>
<dbReference type="Pfam" id="PF00583">
    <property type="entry name" value="Acetyltransf_1"/>
    <property type="match status" value="1"/>
</dbReference>
<dbReference type="STRING" id="137658.SAMN05216186_10392"/>
<feature type="domain" description="N-acetyltransferase" evidence="1">
    <location>
        <begin position="1"/>
        <end position="154"/>
    </location>
</feature>
<keyword evidence="2" id="KW-0808">Transferase</keyword>
<protein>
    <submittedName>
        <fullName evidence="2">Phosphinothricin acetyltransferase</fullName>
    </submittedName>
</protein>
<organism evidence="2 3">
    <name type="scientific">Pseudomonas indica</name>
    <dbReference type="NCBI Taxonomy" id="137658"/>
    <lineage>
        <taxon>Bacteria</taxon>
        <taxon>Pseudomonadati</taxon>
        <taxon>Pseudomonadota</taxon>
        <taxon>Gammaproteobacteria</taxon>
        <taxon>Pseudomonadales</taxon>
        <taxon>Pseudomonadaceae</taxon>
        <taxon>Pseudomonas</taxon>
    </lineage>
</organism>
<dbReference type="Proteomes" id="UP000198706">
    <property type="component" value="Unassembled WGS sequence"/>
</dbReference>
<evidence type="ECO:0000313" key="2">
    <source>
        <dbReference type="EMBL" id="SDJ86132.1"/>
    </source>
</evidence>
<dbReference type="Gene3D" id="3.40.630.30">
    <property type="match status" value="1"/>
</dbReference>
<evidence type="ECO:0000259" key="1">
    <source>
        <dbReference type="PROSITE" id="PS51186"/>
    </source>
</evidence>
<proteinExistence type="predicted"/>
<dbReference type="CDD" id="cd04301">
    <property type="entry name" value="NAT_SF"/>
    <property type="match status" value="1"/>
</dbReference>
<evidence type="ECO:0000313" key="3">
    <source>
        <dbReference type="Proteomes" id="UP000198706"/>
    </source>
</evidence>
<keyword evidence="3" id="KW-1185">Reference proteome</keyword>
<dbReference type="PANTHER" id="PTHR43072:SF8">
    <property type="entry name" value="ACYLTRANSFERASE FABY-RELATED"/>
    <property type="match status" value="1"/>
</dbReference>
<dbReference type="InterPro" id="IPR016181">
    <property type="entry name" value="Acyl_CoA_acyltransferase"/>
</dbReference>
<gene>
    <name evidence="2" type="ORF">SAMN05216186_10392</name>
</gene>